<gene>
    <name evidence="1" type="ORF">DC430_06195</name>
</gene>
<dbReference type="InterPro" id="IPR028964">
    <property type="entry name" value="Imm8"/>
</dbReference>
<dbReference type="Proteomes" id="UP000244335">
    <property type="component" value="Unassembled WGS sequence"/>
</dbReference>
<reference evidence="1 2" key="1">
    <citation type="submission" date="2018-04" db="EMBL/GenBank/DDBJ databases">
        <authorList>
            <person name="Hagen T."/>
        </authorList>
    </citation>
    <scope>NUCLEOTIDE SEQUENCE [LARGE SCALE GENOMIC DNA]</scope>
    <source>
        <strain evidence="1 2">TPD7009</strain>
    </source>
</reference>
<dbReference type="AlphaFoldDB" id="A0AA92C7E4"/>
<organism evidence="1 2">
    <name type="scientific">Rhizobium rhizogenes</name>
    <name type="common">Agrobacterium rhizogenes</name>
    <dbReference type="NCBI Taxonomy" id="359"/>
    <lineage>
        <taxon>Bacteria</taxon>
        <taxon>Pseudomonadati</taxon>
        <taxon>Pseudomonadota</taxon>
        <taxon>Alphaproteobacteria</taxon>
        <taxon>Hyphomicrobiales</taxon>
        <taxon>Rhizobiaceae</taxon>
        <taxon>Rhizobium/Agrobacterium group</taxon>
        <taxon>Rhizobium</taxon>
    </lineage>
</organism>
<evidence type="ECO:0008006" key="3">
    <source>
        <dbReference type="Google" id="ProtNLM"/>
    </source>
</evidence>
<sequence>MRAQLKSLTTSDIDPRTYWPDEEDDFGYYVQATIGPEGEDAGDVFGFQVCTPKWISRELLTDGSIFARHMLIVAEYDYQAVSKLISALCERTMGTDWQDIAHKLGRYGYWEFEDYRAN</sequence>
<dbReference type="RefSeq" id="WP_116491862.1">
    <property type="nucleotide sequence ID" value="NZ_QDFR01000001.1"/>
</dbReference>
<dbReference type="EMBL" id="QDFR01000001">
    <property type="protein sequence ID" value="PVE57301.1"/>
    <property type="molecule type" value="Genomic_DNA"/>
</dbReference>
<name>A0AA92C7E4_RHIRH</name>
<accession>A0AA92C7E4</accession>
<dbReference type="Pfam" id="PF15586">
    <property type="entry name" value="Imm8"/>
    <property type="match status" value="1"/>
</dbReference>
<proteinExistence type="predicted"/>
<evidence type="ECO:0000313" key="1">
    <source>
        <dbReference type="EMBL" id="PVE57301.1"/>
    </source>
</evidence>
<comment type="caution">
    <text evidence="1">The sequence shown here is derived from an EMBL/GenBank/DDBJ whole genome shotgun (WGS) entry which is preliminary data.</text>
</comment>
<protein>
    <recommendedName>
        <fullName evidence="3">Immunity protein 8 of polymorphic toxin system</fullName>
    </recommendedName>
</protein>
<evidence type="ECO:0000313" key="2">
    <source>
        <dbReference type="Proteomes" id="UP000244335"/>
    </source>
</evidence>